<dbReference type="AlphaFoldDB" id="A0A380CH28"/>
<dbReference type="OrthoDB" id="116789at2"/>
<accession>A0A380CH28</accession>
<organism evidence="2 3">
    <name type="scientific">Sporosarcina pasteurii</name>
    <name type="common">Bacillus pasteurii</name>
    <dbReference type="NCBI Taxonomy" id="1474"/>
    <lineage>
        <taxon>Bacteria</taxon>
        <taxon>Bacillati</taxon>
        <taxon>Bacillota</taxon>
        <taxon>Bacilli</taxon>
        <taxon>Bacillales</taxon>
        <taxon>Caryophanaceae</taxon>
        <taxon>Sporosarcina</taxon>
    </lineage>
</organism>
<sequence>MNLIEAYAYEVTRRLPEKSRDDIALELHTIIEDMLPDDYTEKEVMEALSKLGDPAQLAASYRDTPKFLIGPKVYDAYMRTMKIIVPWVIFITILVYVVESIVLFSGEQSILSVMIKGLGMIIANIIQALIHTFFWVTLVFIAIERFGLAGNIDSKLGTIWTPEDLKQVNLIPKKKIISKGEVVFGFIWTAIWVGFYFNADRLAGIYRSTDGHDLQMIMPIFDQTVLLSYWPIILPFALLEIGLGIYKWKTKQWTMKLVTINAVIKVFSVVAFIVIASNPNLINEAVAPYMVTLLEISLSSVNNFMNWAVWTIVITIIVTVVIEVYETYRKAKVI</sequence>
<protein>
    <submittedName>
        <fullName evidence="2">Uncharacterized protein</fullName>
    </submittedName>
</protein>
<dbReference type="EMBL" id="UGYZ01000002">
    <property type="protein sequence ID" value="SUJ19478.1"/>
    <property type="molecule type" value="Genomic_DNA"/>
</dbReference>
<dbReference type="Proteomes" id="UP000254519">
    <property type="component" value="Unassembled WGS sequence"/>
</dbReference>
<reference evidence="2 3" key="1">
    <citation type="submission" date="2018-06" db="EMBL/GenBank/DDBJ databases">
        <authorList>
            <consortium name="Pathogen Informatics"/>
            <person name="Doyle S."/>
        </authorList>
    </citation>
    <scope>NUCLEOTIDE SEQUENCE [LARGE SCALE GENOMIC DNA]</scope>
    <source>
        <strain evidence="3">ATCC 11859 / DSM 33 / NCIB 8841 / NCTC 4822</strain>
    </source>
</reference>
<feature type="transmembrane region" description="Helical" evidence="1">
    <location>
        <begin position="307"/>
        <end position="325"/>
    </location>
</feature>
<gene>
    <name evidence="2" type="ORF">NCTC4822_02927</name>
</gene>
<feature type="transmembrane region" description="Helical" evidence="1">
    <location>
        <begin position="84"/>
        <end position="106"/>
    </location>
</feature>
<evidence type="ECO:0000313" key="3">
    <source>
        <dbReference type="Proteomes" id="UP000254519"/>
    </source>
</evidence>
<name>A0A380CH28_SPOPA</name>
<feature type="transmembrane region" description="Helical" evidence="1">
    <location>
        <begin position="182"/>
        <end position="199"/>
    </location>
</feature>
<keyword evidence="3" id="KW-1185">Reference proteome</keyword>
<evidence type="ECO:0000256" key="1">
    <source>
        <dbReference type="SAM" id="Phobius"/>
    </source>
</evidence>
<dbReference type="Pfam" id="PF22564">
    <property type="entry name" value="HAAS"/>
    <property type="match status" value="1"/>
</dbReference>
<evidence type="ECO:0000313" key="2">
    <source>
        <dbReference type="EMBL" id="SUJ19478.1"/>
    </source>
</evidence>
<feature type="transmembrane region" description="Helical" evidence="1">
    <location>
        <begin position="226"/>
        <end position="246"/>
    </location>
</feature>
<proteinExistence type="predicted"/>
<keyword evidence="1" id="KW-0472">Membrane</keyword>
<feature type="transmembrane region" description="Helical" evidence="1">
    <location>
        <begin position="118"/>
        <end position="143"/>
    </location>
</feature>
<dbReference type="RefSeq" id="WP_115363293.1">
    <property type="nucleotide sequence ID" value="NZ_CP038012.1"/>
</dbReference>
<keyword evidence="1" id="KW-0812">Transmembrane</keyword>
<keyword evidence="1" id="KW-1133">Transmembrane helix</keyword>